<organism evidence="6 7">
    <name type="scientific">Bacillus cereus</name>
    <dbReference type="NCBI Taxonomy" id="1396"/>
    <lineage>
        <taxon>Bacteria</taxon>
        <taxon>Bacillati</taxon>
        <taxon>Bacillota</taxon>
        <taxon>Bacilli</taxon>
        <taxon>Bacillales</taxon>
        <taxon>Bacillaceae</taxon>
        <taxon>Bacillus</taxon>
        <taxon>Bacillus cereus group</taxon>
    </lineage>
</organism>
<evidence type="ECO:0000259" key="5">
    <source>
        <dbReference type="Pfam" id="PF22692"/>
    </source>
</evidence>
<dbReference type="AlphaFoldDB" id="A0A9X6SSA2"/>
<dbReference type="InterPro" id="IPR053967">
    <property type="entry name" value="LlgE_F_G-like_D1"/>
</dbReference>
<accession>A0A9X6SSA2</accession>
<dbReference type="RefSeq" id="WP_098007262.1">
    <property type="nucleotide sequence ID" value="NZ_NVMX01000250.1"/>
</dbReference>
<dbReference type="GO" id="GO:0009425">
    <property type="term" value="C:bacterial-type flagellum basal body"/>
    <property type="evidence" value="ECO:0007669"/>
    <property type="project" value="UniProtKB-SubCell"/>
</dbReference>
<dbReference type="PANTHER" id="PTHR30435:SF19">
    <property type="entry name" value="FLAGELLAR BASAL-BODY ROD PROTEIN FLGG"/>
    <property type="match status" value="1"/>
</dbReference>
<feature type="domain" description="Flagellar basal body rod protein N-terminal" evidence="3">
    <location>
        <begin position="5"/>
        <end position="35"/>
    </location>
</feature>
<dbReference type="InterPro" id="IPR020013">
    <property type="entry name" value="Flagellar_FlgE/F/G"/>
</dbReference>
<dbReference type="Proteomes" id="UP000219922">
    <property type="component" value="Unassembled WGS sequence"/>
</dbReference>
<dbReference type="InterPro" id="IPR001444">
    <property type="entry name" value="Flag_bb_rod_N"/>
</dbReference>
<dbReference type="InterPro" id="IPR037925">
    <property type="entry name" value="FlgE/F/G-like"/>
</dbReference>
<evidence type="ECO:0000256" key="2">
    <source>
        <dbReference type="RuleBase" id="RU362116"/>
    </source>
</evidence>
<comment type="caution">
    <text evidence="6">The sequence shown here is derived from an EMBL/GenBank/DDBJ whole genome shotgun (WGS) entry which is preliminary data.</text>
</comment>
<gene>
    <name evidence="6" type="ORF">CON36_35340</name>
</gene>
<feature type="domain" description="Flagellar basal-body/hook protein C-terminal" evidence="4">
    <location>
        <begin position="455"/>
        <end position="497"/>
    </location>
</feature>
<sequence length="500" mass="52986">MIRSLSVGVTGLKTFQEALAITSNNIANSQTVGHKGQKASFEDLVYFQSRPGSKSTDKFAGVNPNDIGSGVKLSGVKTNLAQGAINNTGGKTDVAIEGNGYFMVGNANGDDVLYTRKGSFLADKYLTTEGGQYVLGWGVNPMTGKLDTTTVPKRIEIPMDQVIPGEATTKSTIKGNINYDTPIGESVRTQFPAYDAMGKRTDVTVEYVKTGNNTFKYVAMPSDIKQTPSIKNAMLNIKGNAGDLIPGDYKVDLQQVAGNQVKITITPPAGSPIGPITQTVSDIDQTVTLKNGTNDFMTLDLKKMTSANDSTVVTIGETGDVAFDMTGKVSSITNFGNDAVPTISYVSPASGQKVNIELTMNNLTLYATENGLRTEGVDGKAAAMIKDFSVTDDGIVVGQYSDGSIKELGQIAVAVFDNPQGLTRVGASEYAQTPASGEPGIARSGDVGAGRIRANSLENSNVDLSQEFVDLMIYQKAFQSNTKIIQVSDQVIDGIVNLIR</sequence>
<evidence type="ECO:0000313" key="6">
    <source>
        <dbReference type="EMBL" id="PDZ94147.1"/>
    </source>
</evidence>
<dbReference type="NCBIfam" id="TIGR03506">
    <property type="entry name" value="FlgEFG_subfam"/>
    <property type="match status" value="1"/>
</dbReference>
<protein>
    <recommendedName>
        <fullName evidence="8">Flagellar hook protein FlgE</fullName>
    </recommendedName>
</protein>
<comment type="similarity">
    <text evidence="1 2">Belongs to the flagella basal body rod proteins family.</text>
</comment>
<name>A0A9X6SSA2_BACCE</name>
<dbReference type="InterPro" id="IPR037058">
    <property type="entry name" value="Falgellar_hook_FlgE_sf"/>
</dbReference>
<feature type="domain" description="Flagellar hook protein FlgE/F/G-like D1" evidence="5">
    <location>
        <begin position="95"/>
        <end position="159"/>
    </location>
</feature>
<evidence type="ECO:0008006" key="8">
    <source>
        <dbReference type="Google" id="ProtNLM"/>
    </source>
</evidence>
<dbReference type="InterPro" id="IPR010930">
    <property type="entry name" value="Flg_bb/hook_C_dom"/>
</dbReference>
<dbReference type="Pfam" id="PF06429">
    <property type="entry name" value="Flg_bbr_C"/>
    <property type="match status" value="1"/>
</dbReference>
<dbReference type="EMBL" id="NVMX01000250">
    <property type="protein sequence ID" value="PDZ94147.1"/>
    <property type="molecule type" value="Genomic_DNA"/>
</dbReference>
<proteinExistence type="inferred from homology"/>
<dbReference type="Gene3D" id="2.60.98.20">
    <property type="entry name" value="Flagellar hook protein FlgE"/>
    <property type="match status" value="1"/>
</dbReference>
<evidence type="ECO:0000256" key="1">
    <source>
        <dbReference type="ARBA" id="ARBA00009677"/>
    </source>
</evidence>
<evidence type="ECO:0000259" key="3">
    <source>
        <dbReference type="Pfam" id="PF00460"/>
    </source>
</evidence>
<keyword evidence="2" id="KW-0975">Bacterial flagellum</keyword>
<dbReference type="SUPFAM" id="SSF117143">
    <property type="entry name" value="Flagellar hook protein flgE"/>
    <property type="match status" value="1"/>
</dbReference>
<evidence type="ECO:0000313" key="7">
    <source>
        <dbReference type="Proteomes" id="UP000219922"/>
    </source>
</evidence>
<dbReference type="PANTHER" id="PTHR30435">
    <property type="entry name" value="FLAGELLAR PROTEIN"/>
    <property type="match status" value="1"/>
</dbReference>
<dbReference type="Pfam" id="PF22692">
    <property type="entry name" value="LlgE_F_G_D1"/>
    <property type="match status" value="1"/>
</dbReference>
<evidence type="ECO:0000259" key="4">
    <source>
        <dbReference type="Pfam" id="PF06429"/>
    </source>
</evidence>
<comment type="subcellular location">
    <subcellularLocation>
        <location evidence="2">Bacterial flagellum basal body</location>
    </subcellularLocation>
</comment>
<dbReference type="GO" id="GO:0071978">
    <property type="term" value="P:bacterial-type flagellum-dependent swarming motility"/>
    <property type="evidence" value="ECO:0007669"/>
    <property type="project" value="TreeGrafter"/>
</dbReference>
<reference evidence="6 7" key="1">
    <citation type="submission" date="2017-09" db="EMBL/GenBank/DDBJ databases">
        <title>Large-scale bioinformatics analysis of Bacillus genomes uncovers conserved roles of natural products in bacterial physiology.</title>
        <authorList>
            <consortium name="Agbiome Team Llc"/>
            <person name="Bleich R.M."/>
            <person name="Grubbs K.J."/>
            <person name="Santa Maria K.C."/>
            <person name="Allen S.E."/>
            <person name="Farag S."/>
            <person name="Shank E.A."/>
            <person name="Bowers A."/>
        </authorList>
    </citation>
    <scope>NUCLEOTIDE SEQUENCE [LARGE SCALE GENOMIC DNA]</scope>
    <source>
        <strain evidence="6 7">AFS092789</strain>
    </source>
</reference>
<dbReference type="Pfam" id="PF00460">
    <property type="entry name" value="Flg_bb_rod"/>
    <property type="match status" value="1"/>
</dbReference>